<feature type="compositionally biased region" description="Low complexity" evidence="3">
    <location>
        <begin position="562"/>
        <end position="585"/>
    </location>
</feature>
<evidence type="ECO:0000256" key="3">
    <source>
        <dbReference type="SAM" id="MobiDB-lite"/>
    </source>
</evidence>
<feature type="region of interest" description="Disordered" evidence="3">
    <location>
        <begin position="560"/>
        <end position="600"/>
    </location>
</feature>
<dbReference type="InParanoid" id="G3ATQ0"/>
<dbReference type="InterPro" id="IPR011990">
    <property type="entry name" value="TPR-like_helical_dom_sf"/>
</dbReference>
<keyword evidence="5" id="KW-1185">Reference proteome</keyword>
<feature type="region of interest" description="Disordered" evidence="3">
    <location>
        <begin position="443"/>
        <end position="478"/>
    </location>
</feature>
<dbReference type="HOGENOM" id="CLU_455058_0_0_1"/>
<dbReference type="EMBL" id="GL996505">
    <property type="protein sequence ID" value="EGW30276.1"/>
    <property type="molecule type" value="Genomic_DNA"/>
</dbReference>
<dbReference type="GO" id="GO:0016020">
    <property type="term" value="C:membrane"/>
    <property type="evidence" value="ECO:0007669"/>
    <property type="project" value="TreeGrafter"/>
</dbReference>
<dbReference type="eggNOG" id="KOG0548">
    <property type="taxonomic scope" value="Eukaryota"/>
</dbReference>
<organism evidence="5">
    <name type="scientific">Spathaspora passalidarum (strain NRRL Y-27907 / 11-Y1)</name>
    <dbReference type="NCBI Taxonomy" id="619300"/>
    <lineage>
        <taxon>Eukaryota</taxon>
        <taxon>Fungi</taxon>
        <taxon>Dikarya</taxon>
        <taxon>Ascomycota</taxon>
        <taxon>Saccharomycotina</taxon>
        <taxon>Pichiomycetes</taxon>
        <taxon>Debaryomycetaceae</taxon>
        <taxon>Spathaspora</taxon>
    </lineage>
</organism>
<feature type="compositionally biased region" description="Basic and acidic residues" evidence="3">
    <location>
        <begin position="590"/>
        <end position="600"/>
    </location>
</feature>
<dbReference type="PANTHER" id="PTHR45831:SF2">
    <property type="entry name" value="LD24721P"/>
    <property type="match status" value="1"/>
</dbReference>
<dbReference type="GO" id="GO:0060090">
    <property type="term" value="F:molecular adaptor activity"/>
    <property type="evidence" value="ECO:0007669"/>
    <property type="project" value="TreeGrafter"/>
</dbReference>
<reference evidence="4 5" key="1">
    <citation type="journal article" date="2011" name="Proc. Natl. Acad. Sci. U.S.A.">
        <title>Comparative genomics of xylose-fermenting fungi for enhanced biofuel production.</title>
        <authorList>
            <person name="Wohlbach D.J."/>
            <person name="Kuo A."/>
            <person name="Sato T.K."/>
            <person name="Potts K.M."/>
            <person name="Salamov A.A."/>
            <person name="LaButti K.M."/>
            <person name="Sun H."/>
            <person name="Clum A."/>
            <person name="Pangilinan J.L."/>
            <person name="Lindquist E.A."/>
            <person name="Lucas S."/>
            <person name="Lapidus A."/>
            <person name="Jin M."/>
            <person name="Gunawan C."/>
            <person name="Balan V."/>
            <person name="Dale B.E."/>
            <person name="Jeffries T.W."/>
            <person name="Zinkel R."/>
            <person name="Barry K.W."/>
            <person name="Grigoriev I.V."/>
            <person name="Gasch A.P."/>
        </authorList>
    </citation>
    <scope>NUCLEOTIDE SEQUENCE [LARGE SCALE GENOMIC DNA]</scope>
    <source>
        <strain evidence="5">NRRL Y-27907 / 11-Y1</strain>
    </source>
</reference>
<dbReference type="PANTHER" id="PTHR45831">
    <property type="entry name" value="LD24721P"/>
    <property type="match status" value="1"/>
</dbReference>
<dbReference type="InterPro" id="IPR047150">
    <property type="entry name" value="SGT"/>
</dbReference>
<accession>G3ATQ0</accession>
<feature type="compositionally biased region" description="Polar residues" evidence="3">
    <location>
        <begin position="503"/>
        <end position="516"/>
    </location>
</feature>
<keyword evidence="1" id="KW-0677">Repeat</keyword>
<evidence type="ECO:0000256" key="2">
    <source>
        <dbReference type="ARBA" id="ARBA00022803"/>
    </source>
</evidence>
<dbReference type="SMART" id="SM00028">
    <property type="entry name" value="TPR"/>
    <property type="match status" value="3"/>
</dbReference>
<feature type="region of interest" description="Disordered" evidence="3">
    <location>
        <begin position="491"/>
        <end position="516"/>
    </location>
</feature>
<dbReference type="Proteomes" id="UP000000709">
    <property type="component" value="Unassembled WGS sequence"/>
</dbReference>
<dbReference type="OrthoDB" id="433738at2759"/>
<dbReference type="GO" id="GO:0072380">
    <property type="term" value="C:TRC complex"/>
    <property type="evidence" value="ECO:0007669"/>
    <property type="project" value="TreeGrafter"/>
</dbReference>
<evidence type="ECO:0000256" key="1">
    <source>
        <dbReference type="ARBA" id="ARBA00022737"/>
    </source>
</evidence>
<dbReference type="OMA" id="MARNGME"/>
<feature type="compositionally biased region" description="Low complexity" evidence="3">
    <location>
        <begin position="443"/>
        <end position="470"/>
    </location>
</feature>
<keyword evidence="2" id="KW-0802">TPR repeat</keyword>
<evidence type="ECO:0000313" key="4">
    <source>
        <dbReference type="EMBL" id="EGW30276.1"/>
    </source>
</evidence>
<dbReference type="SUPFAM" id="SSF48452">
    <property type="entry name" value="TPR-like"/>
    <property type="match status" value="1"/>
</dbReference>
<evidence type="ECO:0000313" key="5">
    <source>
        <dbReference type="Proteomes" id="UP000000709"/>
    </source>
</evidence>
<dbReference type="Gene3D" id="1.25.40.10">
    <property type="entry name" value="Tetratricopeptide repeat domain"/>
    <property type="match status" value="1"/>
</dbReference>
<gene>
    <name evidence="4" type="ORF">SPAPADRAFT_63124</name>
</gene>
<sequence length="600" mass="67361">MWYIFDDLWVDKQESGQQSGKLNGRVCKTISKKLYFEACRLFKVATIEDDGAIVSGKKDIPKINKAAGILTDSQYVIDLPNGFTTEDILEDPNESMRNDIFDSRFHNKHTGEKLVLLLQQAVETHLQYTGFSSSNEALKAYVVDYVVNIFKDDPLALNEIKYSFPPNSGSAIPIWLMIEFIKIVNFQWALTVNFTQSLETLNKLREQGNNLMANMCFAQAIKQYTKAIEHHPTMFVSELPQLFTNRAIAFIGLNCVPEAIDDLNMALRLDRSFTPAWTQLGYCHMYMGHGLIALQCYLCSLKSSVGEILPPYLTSDKSELIEEYRNNKCRTILPQFIERLNQAIALTEKRAYQQLEYEEDIRKVVQEVRRILARLRAQGPEDDREYFSYLPLYRDSNLRTMSERANSNRPNILTPEVQQNMMARNGMETATVTQVRTEPLNTTTTTTTIPTTLNTASTTSGNNSTANTPPGVDNRSPRPVIRDLLNDLGSMFDNQGREGTDRGINNSTAQNSDNPAQLFTDSLTEGIGGVISEGVRGMLGAFANNNPNARVFVQEFGTRVQNRTSSNTTANSTTNSATNASSRSNGDTDVDMREPPSDLD</sequence>
<dbReference type="GeneID" id="18874605"/>
<dbReference type="KEGG" id="spaa:SPAPADRAFT_63124"/>
<name>G3ATQ0_SPAPN</name>
<protein>
    <submittedName>
        <fullName evidence="4">Uncharacterized protein</fullName>
    </submittedName>
</protein>
<dbReference type="InterPro" id="IPR019734">
    <property type="entry name" value="TPR_rpt"/>
</dbReference>
<dbReference type="AlphaFoldDB" id="G3ATQ0"/>
<proteinExistence type="predicted"/>
<dbReference type="STRING" id="619300.G3ATQ0"/>
<dbReference type="RefSeq" id="XP_007377247.1">
    <property type="nucleotide sequence ID" value="XM_007377185.1"/>
</dbReference>
<dbReference type="GO" id="GO:0006620">
    <property type="term" value="P:post-translational protein targeting to endoplasmic reticulum membrane"/>
    <property type="evidence" value="ECO:0007669"/>
    <property type="project" value="TreeGrafter"/>
</dbReference>